<evidence type="ECO:0000313" key="2">
    <source>
        <dbReference type="EMBL" id="AVE15078.1"/>
    </source>
</evidence>
<geneLocation type="mitochondrion" evidence="2"/>
<dbReference type="RefSeq" id="YP_009469568.1">
    <property type="nucleotide sequence ID" value="NC_037198.1"/>
</dbReference>
<keyword evidence="1" id="KW-0472">Membrane</keyword>
<keyword evidence="1" id="KW-0812">Transmembrane</keyword>
<organism evidence="2">
    <name type="scientific">Pseudocercospora mori</name>
    <dbReference type="NCBI Taxonomy" id="1341201"/>
    <lineage>
        <taxon>Eukaryota</taxon>
        <taxon>Fungi</taxon>
        <taxon>Dikarya</taxon>
        <taxon>Ascomycota</taxon>
        <taxon>Pezizomycotina</taxon>
        <taxon>Dothideomycetes</taxon>
        <taxon>Dothideomycetidae</taxon>
        <taxon>Mycosphaerellales</taxon>
        <taxon>Mycosphaerellaceae</taxon>
        <taxon>Pseudocercospora</taxon>
    </lineage>
</organism>
<name>A0A2L1K2N0_9PEZI</name>
<keyword evidence="2" id="KW-0496">Mitochondrion</keyword>
<sequence length="154" mass="17673">MMMWNYFFSLASIFIFVLNKKNIFLLNMKLALATPVTSIASHLNNTAVPLNFKYADLQSEEGWYFIDIIMRYPFVSIPCIIGAIMVTVVYFKSVGIAAQARRDLIDANPMVRGWELESMSRGNVIVESHFQTLNEMRELPLSQLDLDEISDFFS</sequence>
<dbReference type="GeneID" id="36276753"/>
<evidence type="ECO:0000256" key="1">
    <source>
        <dbReference type="SAM" id="Phobius"/>
    </source>
</evidence>
<keyword evidence="1" id="KW-1133">Transmembrane helix</keyword>
<protein>
    <submittedName>
        <fullName evidence="2">Uncharacterized protein</fullName>
    </submittedName>
</protein>
<feature type="transmembrane region" description="Helical" evidence="1">
    <location>
        <begin position="72"/>
        <end position="91"/>
    </location>
</feature>
<accession>A0A2L1K2N0</accession>
<dbReference type="EMBL" id="MG543071">
    <property type="protein sequence ID" value="AVE15078.1"/>
    <property type="molecule type" value="Genomic_DNA"/>
</dbReference>
<gene>
    <name evidence="2" type="primary">orf154</name>
</gene>
<proteinExistence type="predicted"/>
<reference evidence="2" key="1">
    <citation type="submission" date="2017-11" db="EMBL/GenBank/DDBJ databases">
        <authorList>
            <person name="Han C.G."/>
        </authorList>
    </citation>
    <scope>NUCLEOTIDE SEQUENCE</scope>
</reference>
<dbReference type="AlphaFoldDB" id="A0A2L1K2N0"/>